<evidence type="ECO:0000313" key="3">
    <source>
        <dbReference type="Proteomes" id="UP001152622"/>
    </source>
</evidence>
<accession>A0A9Q1E984</accession>
<dbReference type="AlphaFoldDB" id="A0A9Q1E984"/>
<proteinExistence type="predicted"/>
<comment type="caution">
    <text evidence="2">The sequence shown here is derived from an EMBL/GenBank/DDBJ whole genome shotgun (WGS) entry which is preliminary data.</text>
</comment>
<feature type="region of interest" description="Disordered" evidence="1">
    <location>
        <begin position="129"/>
        <end position="152"/>
    </location>
</feature>
<gene>
    <name evidence="2" type="ORF">SKAU_G00401740</name>
</gene>
<protein>
    <submittedName>
        <fullName evidence="2">Uncharacterized protein</fullName>
    </submittedName>
</protein>
<evidence type="ECO:0000256" key="1">
    <source>
        <dbReference type="SAM" id="MobiDB-lite"/>
    </source>
</evidence>
<evidence type="ECO:0000313" key="2">
    <source>
        <dbReference type="EMBL" id="KAJ8334535.1"/>
    </source>
</evidence>
<keyword evidence="3" id="KW-1185">Reference proteome</keyword>
<organism evidence="2 3">
    <name type="scientific">Synaphobranchus kaupii</name>
    <name type="common">Kaup's arrowtooth eel</name>
    <dbReference type="NCBI Taxonomy" id="118154"/>
    <lineage>
        <taxon>Eukaryota</taxon>
        <taxon>Metazoa</taxon>
        <taxon>Chordata</taxon>
        <taxon>Craniata</taxon>
        <taxon>Vertebrata</taxon>
        <taxon>Euteleostomi</taxon>
        <taxon>Actinopterygii</taxon>
        <taxon>Neopterygii</taxon>
        <taxon>Teleostei</taxon>
        <taxon>Anguilliformes</taxon>
        <taxon>Synaphobranchidae</taxon>
        <taxon>Synaphobranchus</taxon>
    </lineage>
</organism>
<name>A0A9Q1E984_SYNKA</name>
<sequence>MRCVRFAPRHLLADCGRQNRLEPVATLKLARNERISAVIQRNPFRVEFPELHTMILSTSQGRANPPLAARQQAPFNTQPVPFKGATRFRGSDRGDSVCRPISLSVTPQSGKRRLYSAAWRVSDRVTRPKVGRRAAAGPFHGTDTPPLAHARF</sequence>
<reference evidence="2" key="1">
    <citation type="journal article" date="2023" name="Science">
        <title>Genome structures resolve the early diversification of teleost fishes.</title>
        <authorList>
            <person name="Parey E."/>
            <person name="Louis A."/>
            <person name="Montfort J."/>
            <person name="Bouchez O."/>
            <person name="Roques C."/>
            <person name="Iampietro C."/>
            <person name="Lluch J."/>
            <person name="Castinel A."/>
            <person name="Donnadieu C."/>
            <person name="Desvignes T."/>
            <person name="Floi Bucao C."/>
            <person name="Jouanno E."/>
            <person name="Wen M."/>
            <person name="Mejri S."/>
            <person name="Dirks R."/>
            <person name="Jansen H."/>
            <person name="Henkel C."/>
            <person name="Chen W.J."/>
            <person name="Zahm M."/>
            <person name="Cabau C."/>
            <person name="Klopp C."/>
            <person name="Thompson A.W."/>
            <person name="Robinson-Rechavi M."/>
            <person name="Braasch I."/>
            <person name="Lecointre G."/>
            <person name="Bobe J."/>
            <person name="Postlethwait J.H."/>
            <person name="Berthelot C."/>
            <person name="Roest Crollius H."/>
            <person name="Guiguen Y."/>
        </authorList>
    </citation>
    <scope>NUCLEOTIDE SEQUENCE</scope>
    <source>
        <strain evidence="2">WJC10195</strain>
    </source>
</reference>
<dbReference type="Proteomes" id="UP001152622">
    <property type="component" value="Chromosome 21"/>
</dbReference>
<dbReference type="EMBL" id="JAINUF010000021">
    <property type="protein sequence ID" value="KAJ8334535.1"/>
    <property type="molecule type" value="Genomic_DNA"/>
</dbReference>